<dbReference type="GO" id="GO:0071973">
    <property type="term" value="P:bacterial-type flagellum-dependent cell motility"/>
    <property type="evidence" value="ECO:0007669"/>
    <property type="project" value="TreeGrafter"/>
</dbReference>
<dbReference type="Pfam" id="PF07195">
    <property type="entry name" value="FliD_C"/>
    <property type="match status" value="1"/>
</dbReference>
<dbReference type="KEGG" id="cad:Curi_c02560"/>
<evidence type="ECO:0000256" key="2">
    <source>
        <dbReference type="ARBA" id="ARBA00011255"/>
    </source>
</evidence>
<reference evidence="8 9" key="1">
    <citation type="journal article" date="2012" name="PLoS ONE">
        <title>The purine-utilizing bacterium Clostridium acidurici 9a: a genome-guided metabolic reconsideration.</title>
        <authorList>
            <person name="Hartwich K."/>
            <person name="Poehlein A."/>
            <person name="Daniel R."/>
        </authorList>
    </citation>
    <scope>NUCLEOTIDE SEQUENCE [LARGE SCALE GENOMIC DNA]</scope>
    <source>
        <strain evidence="9">ATCC 7906 / DSM 604 / BCRC 14475 / CIP 104303 / KCTC 5404 / NCIMB 10678 / 9a</strain>
    </source>
</reference>
<keyword evidence="5" id="KW-0964">Secreted</keyword>
<dbReference type="EMBL" id="CP003326">
    <property type="protein sequence ID" value="AFS77336.1"/>
    <property type="molecule type" value="Genomic_DNA"/>
</dbReference>
<evidence type="ECO:0000256" key="3">
    <source>
        <dbReference type="ARBA" id="ARBA00023054"/>
    </source>
</evidence>
<dbReference type="InterPro" id="IPR040026">
    <property type="entry name" value="FliD"/>
</dbReference>
<organism evidence="8 9">
    <name type="scientific">Gottschalkia acidurici (strain ATCC 7906 / DSM 604 / BCRC 14475 / CIP 104303 / KCTC 5404 / NCIMB 10678 / 9a)</name>
    <name type="common">Clostridium acidurici</name>
    <dbReference type="NCBI Taxonomy" id="1128398"/>
    <lineage>
        <taxon>Bacteria</taxon>
        <taxon>Bacillati</taxon>
        <taxon>Bacillota</taxon>
        <taxon>Tissierellia</taxon>
        <taxon>Tissierellales</taxon>
        <taxon>Gottschalkiaceae</taxon>
        <taxon>Gottschalkia</taxon>
    </lineage>
</organism>
<dbReference type="GO" id="GO:0005576">
    <property type="term" value="C:extracellular region"/>
    <property type="evidence" value="ECO:0007669"/>
    <property type="project" value="UniProtKB-SubCell"/>
</dbReference>
<keyword evidence="8" id="KW-0966">Cell projection</keyword>
<evidence type="ECO:0000313" key="9">
    <source>
        <dbReference type="Proteomes" id="UP000006094"/>
    </source>
</evidence>
<protein>
    <recommendedName>
        <fullName evidence="5">Flagellar hook-associated protein 2</fullName>
        <shortName evidence="5">HAP2</shortName>
    </recommendedName>
    <alternativeName>
        <fullName evidence="5">Flagellar cap protein</fullName>
    </alternativeName>
</protein>
<evidence type="ECO:0000259" key="6">
    <source>
        <dbReference type="Pfam" id="PF02465"/>
    </source>
</evidence>
<keyword evidence="8" id="KW-0282">Flagellum</keyword>
<dbReference type="AlphaFoldDB" id="K0AY79"/>
<keyword evidence="9" id="KW-1185">Reference proteome</keyword>
<dbReference type="PANTHER" id="PTHR30288:SF0">
    <property type="entry name" value="FLAGELLAR HOOK-ASSOCIATED PROTEIN 2"/>
    <property type="match status" value="1"/>
</dbReference>
<dbReference type="STRING" id="1128398.Curi_c02560"/>
<dbReference type="Pfam" id="PF02465">
    <property type="entry name" value="FliD_N"/>
    <property type="match status" value="1"/>
</dbReference>
<evidence type="ECO:0000259" key="7">
    <source>
        <dbReference type="Pfam" id="PF07195"/>
    </source>
</evidence>
<evidence type="ECO:0000256" key="5">
    <source>
        <dbReference type="RuleBase" id="RU362066"/>
    </source>
</evidence>
<feature type="domain" description="Flagellar hook-associated protein 2 N-terminal" evidence="6">
    <location>
        <begin position="10"/>
        <end position="110"/>
    </location>
</feature>
<dbReference type="GO" id="GO:0009421">
    <property type="term" value="C:bacterial-type flagellum filament cap"/>
    <property type="evidence" value="ECO:0007669"/>
    <property type="project" value="InterPro"/>
</dbReference>
<comment type="subunit">
    <text evidence="2 5">Homopentamer.</text>
</comment>
<comment type="function">
    <text evidence="5">Required for morphogenesis and for the elongation of the flagellar filament by facilitating polymerization of the flagellin monomers at the tip of growing filament. Forms a capping structure, which prevents flagellin subunits (transported through the central channel of the flagellum) from leaking out without polymerization at the distal end.</text>
</comment>
<gene>
    <name evidence="8" type="primary">fliD</name>
    <name evidence="8" type="ordered locus">Curi_c02560</name>
</gene>
<dbReference type="InterPro" id="IPR003481">
    <property type="entry name" value="FliD_N"/>
</dbReference>
<dbReference type="InterPro" id="IPR010809">
    <property type="entry name" value="FliD_C"/>
</dbReference>
<evidence type="ECO:0000256" key="4">
    <source>
        <dbReference type="ARBA" id="ARBA00023143"/>
    </source>
</evidence>
<dbReference type="GO" id="GO:0009424">
    <property type="term" value="C:bacterial-type flagellum hook"/>
    <property type="evidence" value="ECO:0007669"/>
    <property type="project" value="UniProtKB-UniRule"/>
</dbReference>
<dbReference type="eggNOG" id="COG1345">
    <property type="taxonomic scope" value="Bacteria"/>
</dbReference>
<keyword evidence="4 5" id="KW-0975">Bacterial flagellum</keyword>
<comment type="subcellular location">
    <subcellularLocation>
        <location evidence="5">Secreted</location>
    </subcellularLocation>
    <subcellularLocation>
        <location evidence="5">Bacterial flagellum</location>
    </subcellularLocation>
</comment>
<accession>K0AY79</accession>
<keyword evidence="3" id="KW-0175">Coiled coil</keyword>
<dbReference type="PANTHER" id="PTHR30288">
    <property type="entry name" value="FLAGELLAR CAP/ASSEMBLY PROTEIN FLID"/>
    <property type="match status" value="1"/>
</dbReference>
<dbReference type="HOGENOM" id="CLU_015182_0_2_9"/>
<dbReference type="PATRIC" id="fig|1128398.3.peg.264"/>
<name>K0AY79_GOTA9</name>
<dbReference type="GO" id="GO:0007155">
    <property type="term" value="P:cell adhesion"/>
    <property type="evidence" value="ECO:0007669"/>
    <property type="project" value="InterPro"/>
</dbReference>
<feature type="domain" description="Flagellar hook-associated protein 2 C-terminal" evidence="7">
    <location>
        <begin position="300"/>
        <end position="599"/>
    </location>
</feature>
<comment type="similarity">
    <text evidence="1 5">Belongs to the FliD family.</text>
</comment>
<evidence type="ECO:0000256" key="1">
    <source>
        <dbReference type="ARBA" id="ARBA00009764"/>
    </source>
</evidence>
<keyword evidence="8" id="KW-0969">Cilium</keyword>
<dbReference type="OrthoDB" id="9776025at2"/>
<evidence type="ECO:0000313" key="8">
    <source>
        <dbReference type="EMBL" id="AFS77336.1"/>
    </source>
</evidence>
<dbReference type="Proteomes" id="UP000006094">
    <property type="component" value="Chromosome"/>
</dbReference>
<sequence>MALRLSGLASGIDTDSMVKELMKAERVKVDRVEQQKQTLLWKTEIYNSLNKSFANFILNARKDFGYSGVRSSGISWHKKAMSSNENIATASAKLGTITGKHDINVERIAEGISAVSKSDISKVKDGKKLTGNVKEQFGLESNDVIDFKITTDKGTVRFVFGETTIDGLEDGKVNGVDTIHINKSLDELKLSDIVSTINSASIKDDKGTVLSGLGMKTSYDSGIDRFFMQTTSTGSDASLSIEAEAGKPAETFFNALNLNVKSYEYDSNNELIYDNVNGEEIPRKLEGSLVLNTGIYKGINAKLSYNGVDNIEKQSNNFEINGVVFNIKDKGQFSVNVTTDADTIVEKVKNFIDEYNKIIEKAGSLLVEKVDRNYKPLTSEEKEAMTEKDIELWEKKARNGILRNDNTLNNTLSGMRSDIYEKVETSSGVFKLLTDIGISTQKYSSGSTGGKLELNEEALRAAIDRDADGVMEMLFKESDEYFYSDDTKLSETQLKEKRANSGIVTRIFDNLTLGIKDLVDRAGTGSEPDLFRQVKSNLLIDFVTGTNNLSKKGSVGYLEDEVLKLEKRIDDLNTILYRREMSYYSRFTAMEKAMQQMNSQSSWLAQQLGG</sequence>
<dbReference type="RefSeq" id="WP_014966473.1">
    <property type="nucleotide sequence ID" value="NC_018664.1"/>
</dbReference>
<proteinExistence type="inferred from homology"/>